<feature type="domain" description="Carbohydrate kinase FGGY C-terminal" evidence="4">
    <location>
        <begin position="1"/>
        <end position="96"/>
    </location>
</feature>
<protein>
    <submittedName>
        <fullName evidence="5">Gluconate kinase</fullName>
    </submittedName>
</protein>
<reference evidence="5 6" key="1">
    <citation type="journal article" date="2019" name="Environ. Microbiol.">
        <title>An active ?-lactamase is a part of an orchestrated cell wall stress resistance network of Bacillus subtilis and related rhizosphere species.</title>
        <authorList>
            <person name="Bucher T."/>
            <person name="Keren-Paz A."/>
            <person name="Hausser J."/>
            <person name="Olender T."/>
            <person name="Cytryn E."/>
            <person name="Kolodkin-Gal I."/>
        </authorList>
    </citation>
    <scope>NUCLEOTIDE SEQUENCE [LARGE SCALE GENOMIC DNA]</scope>
    <source>
        <strain evidence="5 6">I32</strain>
    </source>
</reference>
<dbReference type="EMBL" id="SZOH01002347">
    <property type="protein sequence ID" value="TKI95415.1"/>
    <property type="molecule type" value="Genomic_DNA"/>
</dbReference>
<feature type="non-terminal residue" evidence="5">
    <location>
        <position position="1"/>
    </location>
</feature>
<comment type="caution">
    <text evidence="5">The sequence shown here is derived from an EMBL/GenBank/DDBJ whole genome shotgun (WGS) entry which is preliminary data.</text>
</comment>
<evidence type="ECO:0000256" key="2">
    <source>
        <dbReference type="ARBA" id="ARBA00022679"/>
    </source>
</evidence>
<dbReference type="AlphaFoldDB" id="A0A9X9A4Y0"/>
<evidence type="ECO:0000256" key="3">
    <source>
        <dbReference type="ARBA" id="ARBA00022777"/>
    </source>
</evidence>
<dbReference type="Gene3D" id="3.30.420.40">
    <property type="match status" value="1"/>
</dbReference>
<keyword evidence="2" id="KW-0808">Transferase</keyword>
<organism evidence="5 6">
    <name type="scientific">Bacillus cereus</name>
    <dbReference type="NCBI Taxonomy" id="1396"/>
    <lineage>
        <taxon>Bacteria</taxon>
        <taxon>Bacillati</taxon>
        <taxon>Bacillota</taxon>
        <taxon>Bacilli</taxon>
        <taxon>Bacillales</taxon>
        <taxon>Bacillaceae</taxon>
        <taxon>Bacillus</taxon>
        <taxon>Bacillus cereus group</taxon>
    </lineage>
</organism>
<dbReference type="PROSITE" id="PS00445">
    <property type="entry name" value="FGGY_KINASES_2"/>
    <property type="match status" value="1"/>
</dbReference>
<dbReference type="InterPro" id="IPR018483">
    <property type="entry name" value="Carb_kinase_FGGY_CS"/>
</dbReference>
<evidence type="ECO:0000256" key="1">
    <source>
        <dbReference type="ARBA" id="ARBA00009156"/>
    </source>
</evidence>
<proteinExistence type="inferred from homology"/>
<dbReference type="InterPro" id="IPR018485">
    <property type="entry name" value="FGGY_C"/>
</dbReference>
<evidence type="ECO:0000313" key="5">
    <source>
        <dbReference type="EMBL" id="TKI95415.1"/>
    </source>
</evidence>
<dbReference type="GO" id="GO:0005975">
    <property type="term" value="P:carbohydrate metabolic process"/>
    <property type="evidence" value="ECO:0007669"/>
    <property type="project" value="InterPro"/>
</dbReference>
<dbReference type="GO" id="GO:0016773">
    <property type="term" value="F:phosphotransferase activity, alcohol group as acceptor"/>
    <property type="evidence" value="ECO:0007669"/>
    <property type="project" value="InterPro"/>
</dbReference>
<accession>A0A9X9A4Y0</accession>
<comment type="similarity">
    <text evidence="1">Belongs to the FGGY kinase family.</text>
</comment>
<evidence type="ECO:0000259" key="4">
    <source>
        <dbReference type="Pfam" id="PF02782"/>
    </source>
</evidence>
<dbReference type="PANTHER" id="PTHR43095:SF2">
    <property type="entry name" value="GLUCONOKINASE"/>
    <property type="match status" value="1"/>
</dbReference>
<dbReference type="SUPFAM" id="SSF53067">
    <property type="entry name" value="Actin-like ATPase domain"/>
    <property type="match status" value="1"/>
</dbReference>
<sequence length="155" mass="17696">PLWNANARGSFFGLGLHHKKEHLIRAVLEGVIYNLYTVLLALKELIGEPKKIQATGGFARSELWRQMMADIFHQDVYVPESFESSCLGAAILGLYSLGEIDTLHVVSEMVGADFHHEPNMESVEKYKDLTPIYIRLSRQLEEEYESIAAYQKKWV</sequence>
<dbReference type="PANTHER" id="PTHR43095">
    <property type="entry name" value="SUGAR KINASE"/>
    <property type="match status" value="1"/>
</dbReference>
<keyword evidence="3 5" id="KW-0418">Kinase</keyword>
<dbReference type="Pfam" id="PF02782">
    <property type="entry name" value="FGGY_C"/>
    <property type="match status" value="1"/>
</dbReference>
<dbReference type="InterPro" id="IPR050406">
    <property type="entry name" value="FGGY_Carb_Kinase"/>
</dbReference>
<name>A0A9X9A4Y0_BACCE</name>
<gene>
    <name evidence="5" type="ORF">FC695_27345</name>
</gene>
<evidence type="ECO:0000313" key="6">
    <source>
        <dbReference type="Proteomes" id="UP000308444"/>
    </source>
</evidence>
<dbReference type="Proteomes" id="UP000308444">
    <property type="component" value="Unassembled WGS sequence"/>
</dbReference>
<dbReference type="GO" id="GO:0016301">
    <property type="term" value="F:kinase activity"/>
    <property type="evidence" value="ECO:0007669"/>
    <property type="project" value="UniProtKB-KW"/>
</dbReference>
<dbReference type="InterPro" id="IPR043129">
    <property type="entry name" value="ATPase_NBD"/>
</dbReference>